<name>A0ABR9T5L7_9SPHI</name>
<dbReference type="RefSeq" id="WP_196937986.1">
    <property type="nucleotide sequence ID" value="NZ_MU158689.1"/>
</dbReference>
<dbReference type="PANTHER" id="PTHR42776">
    <property type="entry name" value="SERINE PEPTIDASE S9 FAMILY MEMBER"/>
    <property type="match status" value="1"/>
</dbReference>
<dbReference type="Proteomes" id="UP000618319">
    <property type="component" value="Unassembled WGS sequence"/>
</dbReference>
<keyword evidence="2" id="KW-0732">Signal</keyword>
<protein>
    <submittedName>
        <fullName evidence="4">S9 family peptidase</fullName>
    </submittedName>
</protein>
<comment type="caution">
    <text evidence="4">The sequence shown here is derived from an EMBL/GenBank/DDBJ whole genome shotgun (WGS) entry which is preliminary data.</text>
</comment>
<dbReference type="InterPro" id="IPR011042">
    <property type="entry name" value="6-blade_b-propeller_TolB-like"/>
</dbReference>
<dbReference type="Gene3D" id="2.120.10.30">
    <property type="entry name" value="TolB, C-terminal domain"/>
    <property type="match status" value="1"/>
</dbReference>
<proteinExistence type="predicted"/>
<feature type="chain" id="PRO_5046388522" evidence="2">
    <location>
        <begin position="21"/>
        <end position="756"/>
    </location>
</feature>
<evidence type="ECO:0000313" key="4">
    <source>
        <dbReference type="EMBL" id="MBE8720297.1"/>
    </source>
</evidence>
<evidence type="ECO:0000259" key="3">
    <source>
        <dbReference type="Pfam" id="PF00326"/>
    </source>
</evidence>
<feature type="domain" description="Peptidase S9 prolyl oligopeptidase catalytic" evidence="3">
    <location>
        <begin position="542"/>
        <end position="755"/>
    </location>
</feature>
<reference evidence="4 5" key="1">
    <citation type="submission" date="2018-02" db="EMBL/GenBank/DDBJ databases">
        <title>Sphingobacterium KA21.</title>
        <authorList>
            <person name="Vasarhelyi B.M."/>
            <person name="Deshmukh S."/>
            <person name="Balint B."/>
            <person name="Kukolya J."/>
        </authorList>
    </citation>
    <scope>NUCLEOTIDE SEQUENCE [LARGE SCALE GENOMIC DNA]</scope>
    <source>
        <strain evidence="4 5">Ka21</strain>
    </source>
</reference>
<keyword evidence="1" id="KW-0378">Hydrolase</keyword>
<dbReference type="EMBL" id="PSKQ01000017">
    <property type="protein sequence ID" value="MBE8720297.1"/>
    <property type="molecule type" value="Genomic_DNA"/>
</dbReference>
<dbReference type="SUPFAM" id="SSF82171">
    <property type="entry name" value="DPP6 N-terminal domain-like"/>
    <property type="match status" value="1"/>
</dbReference>
<feature type="signal peptide" evidence="2">
    <location>
        <begin position="1"/>
        <end position="20"/>
    </location>
</feature>
<organism evidence="4 5">
    <name type="scientific">Sphingobacterium pedocola</name>
    <dbReference type="NCBI Taxonomy" id="2082722"/>
    <lineage>
        <taxon>Bacteria</taxon>
        <taxon>Pseudomonadati</taxon>
        <taxon>Bacteroidota</taxon>
        <taxon>Sphingobacteriia</taxon>
        <taxon>Sphingobacteriales</taxon>
        <taxon>Sphingobacteriaceae</taxon>
        <taxon>Sphingobacterium</taxon>
    </lineage>
</organism>
<dbReference type="InterPro" id="IPR029058">
    <property type="entry name" value="AB_hydrolase_fold"/>
</dbReference>
<keyword evidence="5" id="KW-1185">Reference proteome</keyword>
<sequence>MKNSILVAVCVILGMTNSFAQVKGDWKGTLAVQEGVSLDLIFHFTEKDGKLEGTMDVPAQGAVGLPLTEVKFENSLLTLFQSQAGIKYEGTWADHKIEGKFIQGGMELPLNLEKVIITKPGDTTLVSSTEDLVALASLADGNYKYKVEDYFAKPKSSSFQLSPNGRYLSYMEKDDHNKRHVMIKEVSTGKVALAIEEKQELIRGYGWINDSRLVYVMDKGGDENYHLYTVDLDGNNNVDLTPYDGVQASILSLLKEQKDFIIISMNKDNKQIFEPYKVNVNTGELVKLFTNDDPANPIAGYDFDKDGDLRGYSKMQNGINQQYFYKPQGADDFELFHTTKWDDSFSVLSFNYASENPDDAYVLTNLDSDKARIILYDFKTKKNLKEIYSNEDFDASILGLSRKRSWEIDYLGYEGEKVIIEPVSTAFKKIYANVSEEFPDHQFSITGKTDNEDQYLILVQSDKLYGKYYSYNASSGRLELLYDLMPQLKEEDMAEMRPIKFRTRDGLIVHGYITLPKVALEGEKVPLVVNPHGGPQGIRDSWGFNPETQLFASRGYATLQVNFRISGGYGKEFLRAGFKQIGRKAMDDVEDGVMYAIEQGWADKEKIAIYGGSHGGYATLMGLIKTPELYKAGVDYVGVSNIYTFFESFPEYWKPYKEMMKEIWYDLDNPEEAVIAKEASPVFHLDKIKAPLFVVQGANDPRVKITESDQIVEALRDKGVDVPYMVKYDEGHGFAKEANSIDFYKSMLGFFSKYLH</sequence>
<evidence type="ECO:0000256" key="2">
    <source>
        <dbReference type="SAM" id="SignalP"/>
    </source>
</evidence>
<dbReference type="Pfam" id="PF00326">
    <property type="entry name" value="Peptidase_S9"/>
    <property type="match status" value="1"/>
</dbReference>
<accession>A0ABR9T5L7</accession>
<dbReference type="Gene3D" id="3.40.50.1820">
    <property type="entry name" value="alpha/beta hydrolase"/>
    <property type="match status" value="1"/>
</dbReference>
<dbReference type="SUPFAM" id="SSF53474">
    <property type="entry name" value="alpha/beta-Hydrolases"/>
    <property type="match status" value="1"/>
</dbReference>
<evidence type="ECO:0000313" key="5">
    <source>
        <dbReference type="Proteomes" id="UP000618319"/>
    </source>
</evidence>
<evidence type="ECO:0000256" key="1">
    <source>
        <dbReference type="ARBA" id="ARBA00022801"/>
    </source>
</evidence>
<dbReference type="PANTHER" id="PTHR42776:SF27">
    <property type="entry name" value="DIPEPTIDYL PEPTIDASE FAMILY MEMBER 6"/>
    <property type="match status" value="1"/>
</dbReference>
<gene>
    <name evidence="4" type="ORF">C4F40_06110</name>
</gene>
<dbReference type="InterPro" id="IPR001375">
    <property type="entry name" value="Peptidase_S9_cat"/>
</dbReference>